<dbReference type="InterPro" id="IPR033788">
    <property type="entry name" value="VbhA-like"/>
</dbReference>
<accession>A0A967EIB6</accession>
<gene>
    <name evidence="2" type="ORF">GOB87_14720</name>
</gene>
<feature type="domain" description="Antitoxin VbhA" evidence="1">
    <location>
        <begin position="43"/>
        <end position="85"/>
    </location>
</feature>
<comment type="caution">
    <text evidence="2">The sequence shown here is derived from an EMBL/GenBank/DDBJ whole genome shotgun (WGS) entry which is preliminary data.</text>
</comment>
<proteinExistence type="predicted"/>
<evidence type="ECO:0000259" key="1">
    <source>
        <dbReference type="Pfam" id="PF18495"/>
    </source>
</evidence>
<dbReference type="Gene3D" id="1.10.8.1050">
    <property type="entry name" value="Antitoxin VbhA-like"/>
    <property type="match status" value="1"/>
</dbReference>
<organism evidence="2 3">
    <name type="scientific">Acetobacter estunensis</name>
    <dbReference type="NCBI Taxonomy" id="104097"/>
    <lineage>
        <taxon>Bacteria</taxon>
        <taxon>Pseudomonadati</taxon>
        <taxon>Pseudomonadota</taxon>
        <taxon>Alphaproteobacteria</taxon>
        <taxon>Acetobacterales</taxon>
        <taxon>Acetobacteraceae</taxon>
        <taxon>Acetobacter</taxon>
    </lineage>
</organism>
<reference evidence="2" key="1">
    <citation type="submission" date="2019-11" db="EMBL/GenBank/DDBJ databases">
        <title>Description of new Acetobacter species.</title>
        <authorList>
            <person name="Cleenwerck I."/>
            <person name="Sombolestani A.S."/>
        </authorList>
    </citation>
    <scope>NUCLEOTIDE SEQUENCE</scope>
    <source>
        <strain evidence="2">LMG 1626</strain>
    </source>
</reference>
<dbReference type="RefSeq" id="WP_166318529.1">
    <property type="nucleotide sequence ID" value="NZ_WOTH01000053.1"/>
</dbReference>
<dbReference type="Pfam" id="PF18495">
    <property type="entry name" value="VbhA"/>
    <property type="match status" value="1"/>
</dbReference>
<evidence type="ECO:0000313" key="3">
    <source>
        <dbReference type="Proteomes" id="UP000597459"/>
    </source>
</evidence>
<name>A0A967EIB6_9PROT</name>
<dbReference type="InterPro" id="IPR043038">
    <property type="entry name" value="VbhA_sf"/>
</dbReference>
<dbReference type="EMBL" id="WOTH01000053">
    <property type="protein sequence ID" value="NHO55177.1"/>
    <property type="molecule type" value="Genomic_DNA"/>
</dbReference>
<sequence length="105" mass="11773">MSALLLGSRRTGQKLSGMIAHLINRGAVMTRPAAISDVERARRAEAIRQATASVALEGFVRDETMLALDQRYIDGELDWEAYREATFKIVREEAQRLYAARQHVG</sequence>
<keyword evidence="3" id="KW-1185">Reference proteome</keyword>
<protein>
    <recommendedName>
        <fullName evidence="1">Antitoxin VbhA domain-containing protein</fullName>
    </recommendedName>
</protein>
<evidence type="ECO:0000313" key="2">
    <source>
        <dbReference type="EMBL" id="NHO55177.1"/>
    </source>
</evidence>
<dbReference type="InterPro" id="IPR041535">
    <property type="entry name" value="VbhA"/>
</dbReference>
<dbReference type="CDD" id="cd11586">
    <property type="entry name" value="VbhA_like"/>
    <property type="match status" value="1"/>
</dbReference>
<dbReference type="Proteomes" id="UP000597459">
    <property type="component" value="Unassembled WGS sequence"/>
</dbReference>
<dbReference type="AlphaFoldDB" id="A0A967EIB6"/>